<name>A0A4Y8UL08_9GAMM</name>
<keyword evidence="2" id="KW-1185">Reference proteome</keyword>
<dbReference type="AlphaFoldDB" id="A0A4Y8UL08"/>
<protein>
    <submittedName>
        <fullName evidence="1">Uncharacterized protein</fullName>
    </submittedName>
</protein>
<gene>
    <name evidence="1" type="ORF">E3W66_03010</name>
</gene>
<evidence type="ECO:0000313" key="2">
    <source>
        <dbReference type="Proteomes" id="UP000298133"/>
    </source>
</evidence>
<proteinExistence type="predicted"/>
<dbReference type="Proteomes" id="UP000298133">
    <property type="component" value="Unassembled WGS sequence"/>
</dbReference>
<accession>A0A4Y8UL08</accession>
<comment type="caution">
    <text evidence="1">The sequence shown here is derived from an EMBL/GenBank/DDBJ whole genome shotgun (WGS) entry which is preliminary data.</text>
</comment>
<reference evidence="1 2" key="1">
    <citation type="submission" date="2019-03" db="EMBL/GenBank/DDBJ databases">
        <title>Draft genome of Gammaproteobacteria bacterium LSUCC0057, a member of the SAR92 clade.</title>
        <authorList>
            <person name="Lanclos V.C."/>
            <person name="Doiron C."/>
            <person name="Henson M.W."/>
            <person name="Thrash J.C."/>
        </authorList>
    </citation>
    <scope>NUCLEOTIDE SEQUENCE [LARGE SCALE GENOMIC DNA]</scope>
    <source>
        <strain evidence="1 2">LSUCC0057</strain>
    </source>
</reference>
<organism evidence="1 2">
    <name type="scientific">Gammaproteobacteria bacterium LSUCC0057</name>
    <dbReference type="NCBI Taxonomy" id="2559237"/>
    <lineage>
        <taxon>Bacteria</taxon>
        <taxon>Pseudomonadati</taxon>
        <taxon>Pseudomonadota</taxon>
        <taxon>Gammaproteobacteria</taxon>
        <taxon>Cellvibrionales</taxon>
        <taxon>Porticoccaceae</taxon>
        <taxon>SAR92 clade</taxon>
    </lineage>
</organism>
<dbReference type="EMBL" id="SPIA01000001">
    <property type="protein sequence ID" value="TFH68931.1"/>
    <property type="molecule type" value="Genomic_DNA"/>
</dbReference>
<evidence type="ECO:0000313" key="1">
    <source>
        <dbReference type="EMBL" id="TFH68931.1"/>
    </source>
</evidence>
<sequence length="76" mass="7901">MNKNNLFGYKLSQESSAQAALSSALVSAKIGGKGIPKTPELDKTKLFGFAILPSKALDKPLTESALSAKIGLKGPI</sequence>